<dbReference type="AlphaFoldDB" id="A0A6G8IJL4"/>
<name>A0A6G8IJL4_9BURK</name>
<feature type="coiled-coil region" evidence="1">
    <location>
        <begin position="10"/>
        <end position="51"/>
    </location>
</feature>
<dbReference type="EMBL" id="CP049989">
    <property type="protein sequence ID" value="QIM53226.1"/>
    <property type="molecule type" value="Genomic_DNA"/>
</dbReference>
<protein>
    <submittedName>
        <fullName evidence="2">SlyX family protein</fullName>
    </submittedName>
</protein>
<reference evidence="2 3" key="1">
    <citation type="submission" date="2020-03" db="EMBL/GenBank/DDBJ databases">
        <title>Hydrogenophaga sp. nov. isolated from cyanobacterial mat.</title>
        <authorList>
            <person name="Thorat V."/>
            <person name="Kirdat K."/>
            <person name="Tiwarekar B."/>
            <person name="Costa E.D."/>
            <person name="Yadav A."/>
        </authorList>
    </citation>
    <scope>NUCLEOTIDE SEQUENCE [LARGE SCALE GENOMIC DNA]</scope>
    <source>
        <strain evidence="2 3">BA0156</strain>
    </source>
</reference>
<evidence type="ECO:0000313" key="3">
    <source>
        <dbReference type="Proteomes" id="UP000503162"/>
    </source>
</evidence>
<keyword evidence="3" id="KW-1185">Reference proteome</keyword>
<dbReference type="InterPro" id="IPR007236">
    <property type="entry name" value="SlyX"/>
</dbReference>
<dbReference type="Proteomes" id="UP000503162">
    <property type="component" value="Chromosome"/>
</dbReference>
<gene>
    <name evidence="2" type="ORF">G9Q37_14225</name>
</gene>
<dbReference type="Gene3D" id="1.20.5.300">
    <property type="match status" value="1"/>
</dbReference>
<dbReference type="PANTHER" id="PTHR36508:SF1">
    <property type="entry name" value="PROTEIN SLYX"/>
    <property type="match status" value="1"/>
</dbReference>
<evidence type="ECO:0000256" key="1">
    <source>
        <dbReference type="SAM" id="Coils"/>
    </source>
</evidence>
<dbReference type="Pfam" id="PF04102">
    <property type="entry name" value="SlyX"/>
    <property type="match status" value="1"/>
</dbReference>
<proteinExistence type="predicted"/>
<organism evidence="2 3">
    <name type="scientific">Hydrogenophaga crocea</name>
    <dbReference type="NCBI Taxonomy" id="2716225"/>
    <lineage>
        <taxon>Bacteria</taxon>
        <taxon>Pseudomonadati</taxon>
        <taxon>Pseudomonadota</taxon>
        <taxon>Betaproteobacteria</taxon>
        <taxon>Burkholderiales</taxon>
        <taxon>Comamonadaceae</taxon>
        <taxon>Hydrogenophaga</taxon>
    </lineage>
</organism>
<dbReference type="KEGG" id="hcz:G9Q37_14225"/>
<keyword evidence="1" id="KW-0175">Coiled coil</keyword>
<dbReference type="RefSeq" id="WP_166228090.1">
    <property type="nucleotide sequence ID" value="NZ_CP049989.1"/>
</dbReference>
<dbReference type="PANTHER" id="PTHR36508">
    <property type="entry name" value="PROTEIN SLYX"/>
    <property type="match status" value="1"/>
</dbReference>
<accession>A0A6G8IJL4</accession>
<sequence length="72" mass="8140">MEPTDADARLTDLEIKASFAEDLLDTLNEIVARQQAQIDRLTTELSTLRNQMPTADGAPIFRSLRDELPPHY</sequence>
<evidence type="ECO:0000313" key="2">
    <source>
        <dbReference type="EMBL" id="QIM53226.1"/>
    </source>
</evidence>